<dbReference type="Gene3D" id="1.10.10.60">
    <property type="entry name" value="Homeodomain-like"/>
    <property type="match status" value="1"/>
</dbReference>
<feature type="region of interest" description="Disordered" evidence="3">
    <location>
        <begin position="1489"/>
        <end position="1542"/>
    </location>
</feature>
<feature type="compositionally biased region" description="Basic residues" evidence="3">
    <location>
        <begin position="254"/>
        <end position="271"/>
    </location>
</feature>
<gene>
    <name evidence="6" type="ORF">CTEN210_15124</name>
</gene>
<feature type="domain" description="Myb-like" evidence="4">
    <location>
        <begin position="1844"/>
        <end position="1911"/>
    </location>
</feature>
<feature type="compositionally biased region" description="Basic and acidic residues" evidence="3">
    <location>
        <begin position="65"/>
        <end position="79"/>
    </location>
</feature>
<dbReference type="Gene3D" id="3.40.50.10810">
    <property type="entry name" value="Tandem AAA-ATPase domain"/>
    <property type="match status" value="1"/>
</dbReference>
<dbReference type="InterPro" id="IPR027417">
    <property type="entry name" value="P-loop_NTPase"/>
</dbReference>
<evidence type="ECO:0008006" key="8">
    <source>
        <dbReference type="Google" id="ProtNLM"/>
    </source>
</evidence>
<sequence length="2126" mass="236128">MSQPTETTDAGDPVSKNADSSSSQEAQKDMNQNDERKKKALAILQHRKMLLGRLQLCKKATQTRLKEYEKPSSAKKGMDTETNELTASRKRTFKSKEEEIKTYNELSESAMNFTVKKAPIKPPPAPTPRNISLRTGSSVGNKMKAAVATLTTNVGWISDASSSSSQVQRNTSISPIAPGSINPVQSSITSSSQNQGASLKADNKPIEQKIQMNGKSATKSISNGAQLPLSQTLDVLPIKPNINVKKVDVSVGKQAKKRLSHSGKKINKKSSKSSSSSNEPLPVTSKPIHQMVQKSIPTLMIDETRSSRPPIICPEADRLRKKRRLLVQKLDSLIKNTYADAMIIKQSSDGRSLKRLHYDDNPYSSANKIAWQSFMKADEPPCMLPERRKTQWDYVLEEMRWLSTDFIEEKKWKLSTAKVVATSVLKHRAEKFNQIKSSPKKSIKSSSIEKKEISQIKEVTIETKSSKEDESMDEESDTESVTEERISTLEFVDPTDDDLENVKNISSKIDKMIIDTWIIRRNEDSYQNNDVASTSKTGKNTMEYNSDENECTMKQLTFIEMKDEVEKIRDYSNQLHTQDDMNEKIIECIQDAQVEVYDDQLQVLHHTMSLWQASKGSILSGPIGCGKTFMTSLLAWTRRNEGVQIVTCPSISVFRWRRELNGFPDLNVVVVKSEETLHSCLDSQDLSQLVIVCDFTTFGEFCKSDRSTNFASVFVDLRCTSFPSSSLTSDTISNRGQKQRIIDHGKTTIDKIHGKEISSTEWWDRLIASAVSVETRCILVETNSVFEGLDFSHKPQNVDKDQQIPGILSSKIAFLLKQTFYSKNQTFSRRAFWWARKYFISNTDDTNILKRAEKIEGAQSILRQFLKDIMYKPDVVKEETGESLASCVPKWTIQLCPMTEIQRINYEQECFFARGAFQNDALNQGTSFIASKALLRLRRLCFGSDFTEILNGSHSRARIKNIGREIASSSQPNVEKAKSLLDSSSKLRQLLTILCKDCGFDVPVKNYLLGSKTTRRGRKSSASKRKKVLILASLPEVLLLLSSFLNALGITHKLLAPPVLSKQQSQEEDSCQRLWMENQFFLDLYNHDSDDQSQKNTAFSLNVLVSSPKMLASTSFGMGASNADVIVSVDEDWSGSSDLSVFSILRKNVTRNSQKVTGRKFIKIVSEDSCEQTFLTHEKSRGKKALLALPFLSSTLLNTSFNFENGEVQCDFPEVGWKIFRHVGLSLDSIFCVEALDQNIYGQRLIFLASPTETNDDFQLSSLPQSWEKAAVLDEVSDDEEENDKNSEKYKFLREAILNVEQNVPISSIAASSVESTGSKDPYLHYSCNNSIECTFQNDALHTVSLYIGSRRNTIDKDESKANEDLNHGITPEATPGTSGVKKEKVKVQKEMEVSSAKSFSDCISEKMPSSLLWYKSSSMSSNRRVDGEASDSVAPQRVNGHVRSYMSSKKTFDGNQGCESLVYFPPIIPGVVGSSKSLETDISSIDRDLENASESKKRKQSVPPSQGSSKKMRGSNPTTAEPLDFSPNLNNNGVGQPLPNIPGDFLNDVDFMDDSNDLFGGEDFFSDLGNITKEDEISSPPKPCEEEQETIETIDAVDVIKPSLDEDFGILGPGIMPPLEESSMVAMKEVIHGNSHSYWLDPSEPKLCDDFLSSGGLSLDSAIIHVTKSNAKTGNEGSGSQIGPLVHGSSMNSASIFNKTPSMTAFIAPTMSTSVNQSILPYSAHHGIYPILIHHRLQDAFDPSANHIGNGVLSSKNQNSLVSQFSIRELDKDEHTGDTAKCLAEEQLSIFFSKSSLSNGADFGPFSANVLPNFSVWDDSISQETKSGIQLPMGVKLPKSVGMVNAKGEEWSTEEDTTLKHFVVELQKNWHAISQAITHKSRNSVCQDCSMSPNPIRSARACKERWDVIKASDTVENKSFVESRKPDKTKHDFPVLLDANKATNFALSSDASAKNSTRFALRFKRLKNSREKINLVPLTIPGHAGAIVSSHSSHSQSVQDAISQSARPSGIVPPRAEMWPLQFLDLTEKQKRQVEAQKKGSQIVGGAGMQPTAVPPHNMPGRHPTNQPMPVATNIPSRRPPPQQHPVPHTQNQQGNYTAPVGAVPPPRQTQPQQSTSPQGTSNNR</sequence>
<dbReference type="GO" id="GO:0035267">
    <property type="term" value="C:NuA4 histone acetyltransferase complex"/>
    <property type="evidence" value="ECO:0007669"/>
    <property type="project" value="UniProtKB-ARBA"/>
</dbReference>
<dbReference type="PROSITE" id="PS51204">
    <property type="entry name" value="HSA"/>
    <property type="match status" value="1"/>
</dbReference>
<feature type="compositionally biased region" description="Acidic residues" evidence="3">
    <location>
        <begin position="470"/>
        <end position="481"/>
    </location>
</feature>
<feature type="region of interest" description="Disordered" evidence="3">
    <location>
        <begin position="462"/>
        <end position="485"/>
    </location>
</feature>
<feature type="domain" description="HSA" evidence="5">
    <location>
        <begin position="379"/>
        <end position="458"/>
    </location>
</feature>
<feature type="compositionally biased region" description="Polar residues" evidence="3">
    <location>
        <begin position="1503"/>
        <end position="1520"/>
    </location>
</feature>
<comment type="similarity">
    <text evidence="1">Belongs to the EAF1 family.</text>
</comment>
<proteinExistence type="inferred from homology"/>
<feature type="compositionally biased region" description="Low complexity" evidence="3">
    <location>
        <begin position="2111"/>
        <end position="2126"/>
    </location>
</feature>
<feature type="compositionally biased region" description="Low complexity" evidence="3">
    <location>
        <begin position="1989"/>
        <end position="2000"/>
    </location>
</feature>
<keyword evidence="7" id="KW-1185">Reference proteome</keyword>
<dbReference type="Proteomes" id="UP001054902">
    <property type="component" value="Unassembled WGS sequence"/>
</dbReference>
<dbReference type="Pfam" id="PF07529">
    <property type="entry name" value="HSA"/>
    <property type="match status" value="1"/>
</dbReference>
<feature type="region of interest" description="Disordered" evidence="3">
    <location>
        <begin position="249"/>
        <end position="289"/>
    </location>
</feature>
<protein>
    <recommendedName>
        <fullName evidence="8">HSA domain-containing protein</fullName>
    </recommendedName>
</protein>
<reference evidence="6 7" key="1">
    <citation type="journal article" date="2021" name="Sci. Rep.">
        <title>The genome of the diatom Chaetoceros tenuissimus carries an ancient integrated fragment of an extant virus.</title>
        <authorList>
            <person name="Hongo Y."/>
            <person name="Kimura K."/>
            <person name="Takaki Y."/>
            <person name="Yoshida Y."/>
            <person name="Baba S."/>
            <person name="Kobayashi G."/>
            <person name="Nagasaki K."/>
            <person name="Hano T."/>
            <person name="Tomaru Y."/>
        </authorList>
    </citation>
    <scope>NUCLEOTIDE SEQUENCE [LARGE SCALE GENOMIC DNA]</scope>
    <source>
        <strain evidence="6 7">NIES-3715</strain>
    </source>
</reference>
<dbReference type="SMART" id="SM00717">
    <property type="entry name" value="SANT"/>
    <property type="match status" value="1"/>
</dbReference>
<evidence type="ECO:0000256" key="1">
    <source>
        <dbReference type="ARBA" id="ARBA00008913"/>
    </source>
</evidence>
<evidence type="ECO:0000256" key="3">
    <source>
        <dbReference type="SAM" id="MobiDB-lite"/>
    </source>
</evidence>
<feature type="region of interest" description="Disordered" evidence="3">
    <location>
        <begin position="1359"/>
        <end position="1383"/>
    </location>
</feature>
<name>A0AAD3D6J0_9STRA</name>
<evidence type="ECO:0000259" key="4">
    <source>
        <dbReference type="PROSITE" id="PS50090"/>
    </source>
</evidence>
<dbReference type="SUPFAM" id="SSF46689">
    <property type="entry name" value="Homeodomain-like"/>
    <property type="match status" value="1"/>
</dbReference>
<accession>A0AAD3D6J0</accession>
<feature type="region of interest" description="Disordered" evidence="3">
    <location>
        <begin position="1988"/>
        <end position="2015"/>
    </location>
</feature>
<evidence type="ECO:0000259" key="5">
    <source>
        <dbReference type="PROSITE" id="PS51204"/>
    </source>
</evidence>
<organism evidence="6 7">
    <name type="scientific">Chaetoceros tenuissimus</name>
    <dbReference type="NCBI Taxonomy" id="426638"/>
    <lineage>
        <taxon>Eukaryota</taxon>
        <taxon>Sar</taxon>
        <taxon>Stramenopiles</taxon>
        <taxon>Ochrophyta</taxon>
        <taxon>Bacillariophyta</taxon>
        <taxon>Coscinodiscophyceae</taxon>
        <taxon>Chaetocerotophycidae</taxon>
        <taxon>Chaetocerotales</taxon>
        <taxon>Chaetocerotaceae</taxon>
        <taxon>Chaetoceros</taxon>
    </lineage>
</organism>
<dbReference type="CDD" id="cd00167">
    <property type="entry name" value="SANT"/>
    <property type="match status" value="1"/>
</dbReference>
<feature type="region of interest" description="Disordered" evidence="3">
    <location>
        <begin position="65"/>
        <end position="89"/>
    </location>
</feature>
<keyword evidence="2" id="KW-0156">Chromatin regulator</keyword>
<dbReference type="InterPro" id="IPR014012">
    <property type="entry name" value="HSA_dom"/>
</dbReference>
<feature type="compositionally biased region" description="Basic and acidic residues" evidence="3">
    <location>
        <begin position="26"/>
        <end position="37"/>
    </location>
</feature>
<evidence type="ECO:0000313" key="6">
    <source>
        <dbReference type="EMBL" id="GFH58648.1"/>
    </source>
</evidence>
<evidence type="ECO:0000313" key="7">
    <source>
        <dbReference type="Proteomes" id="UP001054902"/>
    </source>
</evidence>
<dbReference type="EMBL" id="BLLK01000062">
    <property type="protein sequence ID" value="GFH58648.1"/>
    <property type="molecule type" value="Genomic_DNA"/>
</dbReference>
<dbReference type="PROSITE" id="PS50090">
    <property type="entry name" value="MYB_LIKE"/>
    <property type="match status" value="1"/>
</dbReference>
<dbReference type="SUPFAM" id="SSF52540">
    <property type="entry name" value="P-loop containing nucleoside triphosphate hydrolases"/>
    <property type="match status" value="1"/>
</dbReference>
<feature type="region of interest" description="Disordered" evidence="3">
    <location>
        <begin position="1"/>
        <end position="41"/>
    </location>
</feature>
<dbReference type="GO" id="GO:0006325">
    <property type="term" value="P:chromatin organization"/>
    <property type="evidence" value="ECO:0007669"/>
    <property type="project" value="UniProtKB-KW"/>
</dbReference>
<dbReference type="InterPro" id="IPR038718">
    <property type="entry name" value="SNF2-like_sf"/>
</dbReference>
<dbReference type="InterPro" id="IPR009057">
    <property type="entry name" value="Homeodomain-like_sf"/>
</dbReference>
<feature type="region of interest" description="Disordered" evidence="3">
    <location>
        <begin position="2033"/>
        <end position="2126"/>
    </location>
</feature>
<evidence type="ECO:0000256" key="2">
    <source>
        <dbReference type="ARBA" id="ARBA00022853"/>
    </source>
</evidence>
<dbReference type="SMART" id="SM00573">
    <property type="entry name" value="HSA"/>
    <property type="match status" value="1"/>
</dbReference>
<comment type="caution">
    <text evidence="6">The sequence shown here is derived from an EMBL/GenBank/DDBJ whole genome shotgun (WGS) entry which is preliminary data.</text>
</comment>
<dbReference type="InterPro" id="IPR001005">
    <property type="entry name" value="SANT/Myb"/>
</dbReference>